<organism evidence="1 2">
    <name type="scientific">Corynebacterium aquilae DSM 44791</name>
    <dbReference type="NCBI Taxonomy" id="1431546"/>
    <lineage>
        <taxon>Bacteria</taxon>
        <taxon>Bacillati</taxon>
        <taxon>Actinomycetota</taxon>
        <taxon>Actinomycetes</taxon>
        <taxon>Mycobacteriales</taxon>
        <taxon>Corynebacteriaceae</taxon>
        <taxon>Corynebacterium</taxon>
    </lineage>
</organism>
<protein>
    <submittedName>
        <fullName evidence="1">Uncharacterized protein</fullName>
    </submittedName>
</protein>
<dbReference type="Proteomes" id="UP000185478">
    <property type="component" value="Chromosome"/>
</dbReference>
<evidence type="ECO:0000313" key="2">
    <source>
        <dbReference type="Proteomes" id="UP000185478"/>
    </source>
</evidence>
<reference evidence="1 2" key="1">
    <citation type="submission" date="2014-08" db="EMBL/GenBank/DDBJ databases">
        <title>Complete genome sequence of Corynebacterium aquilae S-613T(T) (=DSM 44791(T)), isolated from the choana of a healthy golden eagle.</title>
        <authorList>
            <person name="Ruckert C."/>
            <person name="Albersmeier A."/>
            <person name="Winkler A."/>
            <person name="Kalinowski J."/>
        </authorList>
    </citation>
    <scope>NUCLEOTIDE SEQUENCE [LARGE SCALE GENOMIC DNA]</scope>
    <source>
        <strain evidence="1 2">S-613</strain>
    </source>
</reference>
<keyword evidence="2" id="KW-1185">Reference proteome</keyword>
<gene>
    <name evidence="1" type="ORF">CAQU_12055</name>
</gene>
<name>A0A1L7CIG5_9CORY</name>
<evidence type="ECO:0000313" key="1">
    <source>
        <dbReference type="EMBL" id="APT85651.1"/>
    </source>
</evidence>
<dbReference type="KEGG" id="caqu:CAQU_12055"/>
<dbReference type="EMBL" id="CP009245">
    <property type="protein sequence ID" value="APT85651.1"/>
    <property type="molecule type" value="Genomic_DNA"/>
</dbReference>
<proteinExistence type="predicted"/>
<sequence length="170" mass="18862">MKLVGYIEENRIMGMARRTPRATAAIALGTALSFVSLTAPASADSLPVFSGPLAVISSVSTPAQAESPEQKFAREHRDRTILHYGVTTQEDIDKCVDYYKDRMVIDKYFGYDYPCVTEPITKADVEAAKDRKAREDQIAMLKTPFEALESLVKAFASPFVWLAKLFGFKA</sequence>
<accession>A0A1L7CIG5</accession>
<dbReference type="AlphaFoldDB" id="A0A1L7CIG5"/>